<dbReference type="Proteomes" id="UP000031057">
    <property type="component" value="Unassembled WGS sequence"/>
</dbReference>
<keyword evidence="8 12" id="KW-0798">TonB box</keyword>
<name>A0A0B1ZL55_9SPHN</name>
<evidence type="ECO:0000256" key="12">
    <source>
        <dbReference type="RuleBase" id="RU003357"/>
    </source>
</evidence>
<dbReference type="RefSeq" id="WP_039284771.1">
    <property type="nucleotide sequence ID" value="NZ_JTDI01000003.1"/>
</dbReference>
<evidence type="ECO:0000256" key="11">
    <source>
        <dbReference type="PROSITE-ProRule" id="PRU01360"/>
    </source>
</evidence>
<evidence type="ECO:0000259" key="15">
    <source>
        <dbReference type="Pfam" id="PF07715"/>
    </source>
</evidence>
<keyword evidence="6" id="KW-0408">Iron</keyword>
<proteinExistence type="inferred from homology"/>
<dbReference type="InterPro" id="IPR012910">
    <property type="entry name" value="Plug_dom"/>
</dbReference>
<keyword evidence="4" id="KW-0410">Iron transport</keyword>
<dbReference type="Gene3D" id="2.40.170.20">
    <property type="entry name" value="TonB-dependent receptor, beta-barrel domain"/>
    <property type="match status" value="2"/>
</dbReference>
<keyword evidence="9 11" id="KW-0472">Membrane</keyword>
<comment type="similarity">
    <text evidence="11 12">Belongs to the TonB-dependent receptor family.</text>
</comment>
<evidence type="ECO:0000256" key="7">
    <source>
        <dbReference type="ARBA" id="ARBA00023065"/>
    </source>
</evidence>
<feature type="chain" id="PRO_5002069024" description="TonB-dependent receptor" evidence="13">
    <location>
        <begin position="24"/>
        <end position="783"/>
    </location>
</feature>
<dbReference type="PANTHER" id="PTHR32552">
    <property type="entry name" value="FERRICHROME IRON RECEPTOR-RELATED"/>
    <property type="match status" value="1"/>
</dbReference>
<dbReference type="STRING" id="1348853.LK12_13915"/>
<evidence type="ECO:0000256" key="4">
    <source>
        <dbReference type="ARBA" id="ARBA00022496"/>
    </source>
</evidence>
<feature type="signal peptide" evidence="13">
    <location>
        <begin position="1"/>
        <end position="23"/>
    </location>
</feature>
<evidence type="ECO:0008006" key="18">
    <source>
        <dbReference type="Google" id="ProtNLM"/>
    </source>
</evidence>
<gene>
    <name evidence="16" type="ORF">LK12_13915</name>
</gene>
<evidence type="ECO:0000256" key="1">
    <source>
        <dbReference type="ARBA" id="ARBA00004571"/>
    </source>
</evidence>
<evidence type="ECO:0000259" key="14">
    <source>
        <dbReference type="Pfam" id="PF00593"/>
    </source>
</evidence>
<dbReference type="InterPro" id="IPR039426">
    <property type="entry name" value="TonB-dep_rcpt-like"/>
</dbReference>
<sequence>MRKLLVVALAAGTCLSVPGVAQAQQNAGEGVSAGEIIVTARRRDESLSTVPAAITALSNDDLVQRGVHTDSDLQTVAPGLTIRQTQGNNSLTYSIRGQTADTFSGSPSAVIAYLNEVPLTINGASSFYDLENVQVLKGPQGTLFGRNATGGAVLYNSAKPVNELKATLRGRIGNYDMHEVEGMLNVPLVDDTVMLRAAFDTIRKDGYIRNLLNDERLGNIKRDSGRVTLTIKPTEGITNTTMVQYTKTGGTNTGASYTYSVYSCGDTNNGYALTCSAGLLFGPGLDAAFGVDGLWDAYLAAHPDAYAPGLVDYVNEQRRIGPYKTRHPGGASHHGKDWFVSNTTEIELGGGATLRNIFGYSNSKTRSEQPQLGAPFITILTANAAAGEYGNQLKVRSVSEEVQVLGDAMDGKLEYIFGYYLQRQRSDTLWPQTYFDVSPVLAPSYVTNNFRIRNKTDAVYGQLSYEVVPDLKLTGGLRWTRERVSISQLPAATYTFGAPDQKKTFSDPSWEVGLEYKVTPEWFAYLKTRGSFRSGGFNGAAPPVNATATGGGNLFDSEHTQDIEGGVKYAGYVFDRPANFAGAVFVQWIQDVQRVEFPDPDGPGGLASIAVTANVPSSRIWGFEAQGNVRPAQWLEIGGSMAYTNAKFTDGNIELFGVPYAYGPVGDTPKFSGTAYAQISMPVGENMGDVSLRGEVYGQSAQYFSNAAGSIAPGTRLPGYALVHARLDWNNIGGSDFSAALFAKNLTDKAYFVGGMTLAAALGHNAAAVGEPRTYGLELSFKY</sequence>
<comment type="caution">
    <text evidence="16">The sequence shown here is derived from an EMBL/GenBank/DDBJ whole genome shotgun (WGS) entry which is preliminary data.</text>
</comment>
<dbReference type="GO" id="GO:0006826">
    <property type="term" value="P:iron ion transport"/>
    <property type="evidence" value="ECO:0007669"/>
    <property type="project" value="UniProtKB-KW"/>
</dbReference>
<evidence type="ECO:0000256" key="5">
    <source>
        <dbReference type="ARBA" id="ARBA00022692"/>
    </source>
</evidence>
<dbReference type="SUPFAM" id="SSF56935">
    <property type="entry name" value="Porins"/>
    <property type="match status" value="1"/>
</dbReference>
<dbReference type="GO" id="GO:0009279">
    <property type="term" value="C:cell outer membrane"/>
    <property type="evidence" value="ECO:0007669"/>
    <property type="project" value="UniProtKB-SubCell"/>
</dbReference>
<evidence type="ECO:0000256" key="2">
    <source>
        <dbReference type="ARBA" id="ARBA00022448"/>
    </source>
</evidence>
<keyword evidence="13" id="KW-0732">Signal</keyword>
<keyword evidence="10 11" id="KW-0998">Cell outer membrane</keyword>
<feature type="domain" description="TonB-dependent receptor-like beta-barrel" evidence="14">
    <location>
        <begin position="303"/>
        <end position="746"/>
    </location>
</feature>
<dbReference type="InterPro" id="IPR036942">
    <property type="entry name" value="Beta-barrel_TonB_sf"/>
</dbReference>
<keyword evidence="3 11" id="KW-1134">Transmembrane beta strand</keyword>
<dbReference type="InterPro" id="IPR000531">
    <property type="entry name" value="Beta-barrel_TonB"/>
</dbReference>
<organism evidence="16 17">
    <name type="scientific">Novosphingobium malaysiense</name>
    <dbReference type="NCBI Taxonomy" id="1348853"/>
    <lineage>
        <taxon>Bacteria</taxon>
        <taxon>Pseudomonadati</taxon>
        <taxon>Pseudomonadota</taxon>
        <taxon>Alphaproteobacteria</taxon>
        <taxon>Sphingomonadales</taxon>
        <taxon>Sphingomonadaceae</taxon>
        <taxon>Novosphingobium</taxon>
    </lineage>
</organism>
<keyword evidence="17" id="KW-1185">Reference proteome</keyword>
<reference evidence="16 17" key="1">
    <citation type="submission" date="2014-10" db="EMBL/GenBank/DDBJ databases">
        <title>Genome sequence of Novosphingobium malaysiense MUSC 273(T).</title>
        <authorList>
            <person name="Lee L.-H."/>
        </authorList>
    </citation>
    <scope>NUCLEOTIDE SEQUENCE [LARGE SCALE GENOMIC DNA]</scope>
    <source>
        <strain evidence="16 17">MUSC 273</strain>
    </source>
</reference>
<evidence type="ECO:0000256" key="13">
    <source>
        <dbReference type="SAM" id="SignalP"/>
    </source>
</evidence>
<keyword evidence="2 11" id="KW-0813">Transport</keyword>
<feature type="domain" description="TonB-dependent receptor plug" evidence="15">
    <location>
        <begin position="47"/>
        <end position="152"/>
    </location>
</feature>
<dbReference type="PROSITE" id="PS52016">
    <property type="entry name" value="TONB_DEPENDENT_REC_3"/>
    <property type="match status" value="1"/>
</dbReference>
<evidence type="ECO:0000256" key="6">
    <source>
        <dbReference type="ARBA" id="ARBA00023004"/>
    </source>
</evidence>
<evidence type="ECO:0000256" key="3">
    <source>
        <dbReference type="ARBA" id="ARBA00022452"/>
    </source>
</evidence>
<evidence type="ECO:0000313" key="16">
    <source>
        <dbReference type="EMBL" id="KHK91835.1"/>
    </source>
</evidence>
<evidence type="ECO:0000313" key="17">
    <source>
        <dbReference type="Proteomes" id="UP000031057"/>
    </source>
</evidence>
<evidence type="ECO:0000256" key="10">
    <source>
        <dbReference type="ARBA" id="ARBA00023237"/>
    </source>
</evidence>
<dbReference type="PANTHER" id="PTHR32552:SF81">
    <property type="entry name" value="TONB-DEPENDENT OUTER MEMBRANE RECEPTOR"/>
    <property type="match status" value="1"/>
</dbReference>
<keyword evidence="7" id="KW-0406">Ion transport</keyword>
<comment type="subcellular location">
    <subcellularLocation>
        <location evidence="1 11">Cell outer membrane</location>
        <topology evidence="1 11">Multi-pass membrane protein</topology>
    </subcellularLocation>
</comment>
<dbReference type="Pfam" id="PF00593">
    <property type="entry name" value="TonB_dep_Rec_b-barrel"/>
    <property type="match status" value="1"/>
</dbReference>
<evidence type="ECO:0000256" key="9">
    <source>
        <dbReference type="ARBA" id="ARBA00023136"/>
    </source>
</evidence>
<dbReference type="AlphaFoldDB" id="A0A0B1ZL55"/>
<evidence type="ECO:0000256" key="8">
    <source>
        <dbReference type="ARBA" id="ARBA00023077"/>
    </source>
</evidence>
<dbReference type="Pfam" id="PF07715">
    <property type="entry name" value="Plug"/>
    <property type="match status" value="1"/>
</dbReference>
<dbReference type="EMBL" id="JTDI01000003">
    <property type="protein sequence ID" value="KHK91835.1"/>
    <property type="molecule type" value="Genomic_DNA"/>
</dbReference>
<accession>A0A0B1ZL55</accession>
<protein>
    <recommendedName>
        <fullName evidence="18">TonB-dependent receptor</fullName>
    </recommendedName>
</protein>
<keyword evidence="5 11" id="KW-0812">Transmembrane</keyword>